<protein>
    <recommendedName>
        <fullName evidence="1">BIG2 domain-containing protein</fullName>
    </recommendedName>
</protein>
<evidence type="ECO:0000313" key="2">
    <source>
        <dbReference type="EMBL" id="URY99134.1"/>
    </source>
</evidence>
<reference evidence="2" key="1">
    <citation type="submission" date="2021-11" db="EMBL/GenBank/DDBJ databases">
        <title>The TAILOR 12: Case summaries of 12 patient that have undergone phage therapy for multidrug-resistant infections.</title>
        <authorList>
            <person name="Green S."/>
            <person name="Terwilliger A."/>
            <person name="Clark J."/>
            <person name="Salazar K."/>
            <person name="Maresso A."/>
        </authorList>
    </citation>
    <scope>NUCLEOTIDE SEQUENCE</scope>
</reference>
<dbReference type="InterPro" id="IPR003343">
    <property type="entry name" value="Big_2"/>
</dbReference>
<feature type="domain" description="BIG2" evidence="1">
    <location>
        <begin position="116"/>
        <end position="193"/>
    </location>
</feature>
<dbReference type="Proteomes" id="UP001055992">
    <property type="component" value="Segment"/>
</dbReference>
<dbReference type="Gene3D" id="2.60.40.1080">
    <property type="match status" value="1"/>
</dbReference>
<evidence type="ECO:0000259" key="1">
    <source>
        <dbReference type="SMART" id="SM00635"/>
    </source>
</evidence>
<dbReference type="SMART" id="SM00635">
    <property type="entry name" value="BID_2"/>
    <property type="match status" value="1"/>
</dbReference>
<sequence>MRVSDVPFCPSILAAAQLRVEVCKLFNHAALMRDRGSQYAVDVLVPFWTAIKALASQPNGRPYDGPYLGAGIKDLRPQIYKCLTTVRKYPLTAKPEFEALCDWAISTATALTPPVRVTGVTVAPKTTSVAVGATRKIVPTVAPTDATNKAVTWKSSDVTKATVSSDGTVTGVAEGTATITCTTVDGSFTDTTAATITAAA</sequence>
<dbReference type="Pfam" id="PF02368">
    <property type="entry name" value="Big_2"/>
    <property type="match status" value="1"/>
</dbReference>
<dbReference type="EMBL" id="OL362270">
    <property type="protein sequence ID" value="URY99134.1"/>
    <property type="molecule type" value="Genomic_DNA"/>
</dbReference>
<dbReference type="SUPFAM" id="SSF49373">
    <property type="entry name" value="Invasin/intimin cell-adhesion fragments"/>
    <property type="match status" value="1"/>
</dbReference>
<keyword evidence="3" id="KW-1185">Reference proteome</keyword>
<name>A0A9E7M7C1_9CAUD</name>
<accession>A0A9E7M7C1</accession>
<organism evidence="2 3">
    <name type="scientific">Klebsiella phage 6937</name>
    <dbReference type="NCBI Taxonomy" id="2912294"/>
    <lineage>
        <taxon>Viruses</taxon>
        <taxon>Duplodnaviria</taxon>
        <taxon>Heunggongvirae</taxon>
        <taxon>Uroviricota</taxon>
        <taxon>Caudoviricetes</taxon>
        <taxon>Autographivirales</taxon>
        <taxon>Autonotataviridae</taxon>
        <taxon>Melnykvirinae</taxon>
        <taxon>Cullenvirus</taxon>
        <taxon>Cullenvirus 6937</taxon>
    </lineage>
</organism>
<gene>
    <name evidence="2" type="ORF">6937_0003</name>
</gene>
<proteinExistence type="predicted"/>
<dbReference type="InterPro" id="IPR008964">
    <property type="entry name" value="Invasin/intimin_cell_adhesion"/>
</dbReference>
<evidence type="ECO:0000313" key="3">
    <source>
        <dbReference type="Proteomes" id="UP001055992"/>
    </source>
</evidence>